<dbReference type="Proteomes" id="UP000887565">
    <property type="component" value="Unplaced"/>
</dbReference>
<organism evidence="1 2">
    <name type="scientific">Romanomermis culicivorax</name>
    <name type="common">Nematode worm</name>
    <dbReference type="NCBI Taxonomy" id="13658"/>
    <lineage>
        <taxon>Eukaryota</taxon>
        <taxon>Metazoa</taxon>
        <taxon>Ecdysozoa</taxon>
        <taxon>Nematoda</taxon>
        <taxon>Enoplea</taxon>
        <taxon>Dorylaimia</taxon>
        <taxon>Mermithida</taxon>
        <taxon>Mermithoidea</taxon>
        <taxon>Mermithidae</taxon>
        <taxon>Romanomermis</taxon>
    </lineage>
</organism>
<proteinExistence type="predicted"/>
<protein>
    <submittedName>
        <fullName evidence="2">Uncharacterized protein</fullName>
    </submittedName>
</protein>
<keyword evidence="1" id="KW-1185">Reference proteome</keyword>
<evidence type="ECO:0000313" key="1">
    <source>
        <dbReference type="Proteomes" id="UP000887565"/>
    </source>
</evidence>
<dbReference type="WBParaSite" id="nRc.2.0.1.t01008-RA">
    <property type="protein sequence ID" value="nRc.2.0.1.t01008-RA"/>
    <property type="gene ID" value="nRc.2.0.1.g01008"/>
</dbReference>
<reference evidence="2" key="1">
    <citation type="submission" date="2022-11" db="UniProtKB">
        <authorList>
            <consortium name="WormBaseParasite"/>
        </authorList>
    </citation>
    <scope>IDENTIFICATION</scope>
</reference>
<accession>A0A915HHB0</accession>
<dbReference type="AlphaFoldDB" id="A0A915HHB0"/>
<evidence type="ECO:0000313" key="2">
    <source>
        <dbReference type="WBParaSite" id="nRc.2.0.1.t01008-RA"/>
    </source>
</evidence>
<name>A0A915HHB0_ROMCU</name>
<sequence>MTEWSRELGDVPKARHIDIACIKEAKWKGAKAKEIGKGFKLFYNDKGRTLNTMVVIGGVHPNPAV</sequence>